<dbReference type="EMBL" id="LVLJ01001187">
    <property type="protein sequence ID" value="OAE31097.1"/>
    <property type="molecule type" value="Genomic_DNA"/>
</dbReference>
<gene>
    <name evidence="1" type="ORF">AXG93_4031s1500</name>
</gene>
<keyword evidence="2" id="KW-1185">Reference proteome</keyword>
<name>A0A176WDA3_MARPO</name>
<dbReference type="AlphaFoldDB" id="A0A176WDA3"/>
<reference evidence="1" key="1">
    <citation type="submission" date="2016-03" db="EMBL/GenBank/DDBJ databases">
        <title>Mechanisms controlling the formation of the plant cell surface in tip-growing cells are functionally conserved among land plants.</title>
        <authorList>
            <person name="Honkanen S."/>
            <person name="Jones V.A."/>
            <person name="Morieri G."/>
            <person name="Champion C."/>
            <person name="Hetherington A.J."/>
            <person name="Kelly S."/>
            <person name="Saint-Marcoux D."/>
            <person name="Proust H."/>
            <person name="Prescott H."/>
            <person name="Dolan L."/>
        </authorList>
    </citation>
    <scope>NUCLEOTIDE SEQUENCE [LARGE SCALE GENOMIC DNA]</scope>
    <source>
        <tissue evidence="1">Whole gametophyte</tissue>
    </source>
</reference>
<evidence type="ECO:0000313" key="1">
    <source>
        <dbReference type="EMBL" id="OAE31097.1"/>
    </source>
</evidence>
<comment type="caution">
    <text evidence="1">The sequence shown here is derived from an EMBL/GenBank/DDBJ whole genome shotgun (WGS) entry which is preliminary data.</text>
</comment>
<evidence type="ECO:0000313" key="2">
    <source>
        <dbReference type="Proteomes" id="UP000077202"/>
    </source>
</evidence>
<sequence>MAFEHQPALEQQQQQTDCRQYSPVPFGVQVSGRCLMIKHQTRPSTAPGSMSPDTSRRIRTLSAAKRQRLWERVGAFWITIVLWVRSARRGEERRGEERCGAVRWGAELAARCGGIRGVEENSGSRRVGGLIFSGGV</sequence>
<organism evidence="1 2">
    <name type="scientific">Marchantia polymorpha subsp. ruderalis</name>
    <dbReference type="NCBI Taxonomy" id="1480154"/>
    <lineage>
        <taxon>Eukaryota</taxon>
        <taxon>Viridiplantae</taxon>
        <taxon>Streptophyta</taxon>
        <taxon>Embryophyta</taxon>
        <taxon>Marchantiophyta</taxon>
        <taxon>Marchantiopsida</taxon>
        <taxon>Marchantiidae</taxon>
        <taxon>Marchantiales</taxon>
        <taxon>Marchantiaceae</taxon>
        <taxon>Marchantia</taxon>
    </lineage>
</organism>
<proteinExistence type="predicted"/>
<dbReference type="Proteomes" id="UP000077202">
    <property type="component" value="Unassembled WGS sequence"/>
</dbReference>
<protein>
    <submittedName>
        <fullName evidence="1">Uncharacterized protein</fullName>
    </submittedName>
</protein>
<accession>A0A176WDA3</accession>